<evidence type="ECO:0000313" key="4">
    <source>
        <dbReference type="EMBL" id="SQI99705.1"/>
    </source>
</evidence>
<reference evidence="4 5" key="1">
    <citation type="submission" date="2018-06" db="EMBL/GenBank/DDBJ databases">
        <authorList>
            <consortium name="Pathogen Informatics"/>
            <person name="Doyle S."/>
        </authorList>
    </citation>
    <scope>NUCLEOTIDE SEQUENCE [LARGE SCALE GENOMIC DNA]</scope>
    <source>
        <strain evidence="4 5">NCTC12112</strain>
    </source>
</reference>
<feature type="domain" description="N-acetyltransferase" evidence="3">
    <location>
        <begin position="2"/>
        <end position="160"/>
    </location>
</feature>
<protein>
    <submittedName>
        <fullName evidence="4">Predicted acetyltransferase</fullName>
    </submittedName>
</protein>
<dbReference type="PANTHER" id="PTHR10908:SF0">
    <property type="entry name" value="SEROTONIN N-ACETYLTRANSFERASE"/>
    <property type="match status" value="1"/>
</dbReference>
<evidence type="ECO:0000256" key="1">
    <source>
        <dbReference type="ARBA" id="ARBA00022679"/>
    </source>
</evidence>
<proteinExistence type="predicted"/>
<sequence>MVEIRMAEKEDVAKIVMIERECFPAAEAAKEEDIYKRFEVFGENFIVAVEDGKVIGFVNGCTTDKPELPDELYHNPLLHNAAGDYQTVFGLDVLPEYRKKGVAGELLKHMISLSKARKKKGIILTCKDYLIGYYEKFGFENQGVSASSHGGAKWNNMFLNLEK</sequence>
<name>A0AAX2J6C8_9FUSO</name>
<evidence type="ECO:0000259" key="3">
    <source>
        <dbReference type="PROSITE" id="PS51186"/>
    </source>
</evidence>
<dbReference type="Pfam" id="PF00583">
    <property type="entry name" value="Acetyltransf_1"/>
    <property type="match status" value="1"/>
</dbReference>
<evidence type="ECO:0000256" key="2">
    <source>
        <dbReference type="ARBA" id="ARBA00023315"/>
    </source>
</evidence>
<dbReference type="InterPro" id="IPR000182">
    <property type="entry name" value="GNAT_dom"/>
</dbReference>
<dbReference type="InterPro" id="IPR016181">
    <property type="entry name" value="Acyl_CoA_acyltransferase"/>
</dbReference>
<dbReference type="Gene3D" id="3.40.630.30">
    <property type="match status" value="1"/>
</dbReference>
<keyword evidence="1" id="KW-0808">Transferase</keyword>
<dbReference type="PROSITE" id="PS51186">
    <property type="entry name" value="GNAT"/>
    <property type="match status" value="1"/>
</dbReference>
<dbReference type="EMBL" id="LS483487">
    <property type="protein sequence ID" value="SQI99705.1"/>
    <property type="molecule type" value="Genomic_DNA"/>
</dbReference>
<dbReference type="GeneID" id="78454832"/>
<dbReference type="KEGG" id="ful:C4N20_08420"/>
<accession>A0AAX2J6C8</accession>
<dbReference type="GO" id="GO:0008080">
    <property type="term" value="F:N-acetyltransferase activity"/>
    <property type="evidence" value="ECO:0007669"/>
    <property type="project" value="UniProtKB-ARBA"/>
</dbReference>
<evidence type="ECO:0000313" key="5">
    <source>
        <dbReference type="Proteomes" id="UP000249008"/>
    </source>
</evidence>
<dbReference type="InterPro" id="IPR051635">
    <property type="entry name" value="SNAT-like"/>
</dbReference>
<gene>
    <name evidence="4" type="ORF">NCTC12112_00234</name>
</gene>
<dbReference type="SUPFAM" id="SSF55729">
    <property type="entry name" value="Acyl-CoA N-acyltransferases (Nat)"/>
    <property type="match status" value="1"/>
</dbReference>
<dbReference type="AlphaFoldDB" id="A0AAX2J6C8"/>
<dbReference type="PANTHER" id="PTHR10908">
    <property type="entry name" value="SEROTONIN N-ACETYLTRANSFERASE"/>
    <property type="match status" value="1"/>
</dbReference>
<keyword evidence="2" id="KW-0012">Acyltransferase</keyword>
<dbReference type="Proteomes" id="UP000249008">
    <property type="component" value="Chromosome 1"/>
</dbReference>
<organism evidence="4 5">
    <name type="scientific">Fusobacterium ulcerans</name>
    <dbReference type="NCBI Taxonomy" id="861"/>
    <lineage>
        <taxon>Bacteria</taxon>
        <taxon>Fusobacteriati</taxon>
        <taxon>Fusobacteriota</taxon>
        <taxon>Fusobacteriia</taxon>
        <taxon>Fusobacteriales</taxon>
        <taxon>Fusobacteriaceae</taxon>
        <taxon>Fusobacterium</taxon>
    </lineage>
</organism>
<dbReference type="CDD" id="cd04301">
    <property type="entry name" value="NAT_SF"/>
    <property type="match status" value="1"/>
</dbReference>
<dbReference type="RefSeq" id="WP_005979001.1">
    <property type="nucleotide sequence ID" value="NZ_BAABXY010000001.1"/>
</dbReference>